<evidence type="ECO:0000256" key="1">
    <source>
        <dbReference type="ARBA" id="ARBA00022618"/>
    </source>
</evidence>
<dbReference type="OrthoDB" id="2110451at2759"/>
<sequence>MYSDLREVIDAAVKGPWTVLKETVHEQNLHTLSEKNKVRSPPKISHFYCTETNYLYTAITNSAPPCSHFYLIREKSTESKSNGVEVIGVRFCCADNESSIPSTSFCMETETNFQISDLKFFSKDTITVLLLEDNLGDKNSPYLFHYSIKSLLSQLKSVKGGTDQPLGQDIPILEVCAFSEKNYCKRLEGTKALQLAVSGSRKVSCVLFSTKILVRLYEMDADEEEEEEETEHEESMKDARKDDMLSDEEVEIDKPDKV</sequence>
<dbReference type="GO" id="GO:0070979">
    <property type="term" value="P:protein K11-linked ubiquitination"/>
    <property type="evidence" value="ECO:0007669"/>
    <property type="project" value="TreeGrafter"/>
</dbReference>
<organism evidence="7 8">
    <name type="scientific">Nephila pilipes</name>
    <name type="common">Giant wood spider</name>
    <name type="synonym">Nephila maculata</name>
    <dbReference type="NCBI Taxonomy" id="299642"/>
    <lineage>
        <taxon>Eukaryota</taxon>
        <taxon>Metazoa</taxon>
        <taxon>Ecdysozoa</taxon>
        <taxon>Arthropoda</taxon>
        <taxon>Chelicerata</taxon>
        <taxon>Arachnida</taxon>
        <taxon>Araneae</taxon>
        <taxon>Araneomorphae</taxon>
        <taxon>Entelegynae</taxon>
        <taxon>Araneoidea</taxon>
        <taxon>Nephilidae</taxon>
        <taxon>Nephila</taxon>
    </lineage>
</organism>
<dbReference type="InterPro" id="IPR024789">
    <property type="entry name" value="APC4"/>
</dbReference>
<comment type="caution">
    <text evidence="7">The sequence shown here is derived from an EMBL/GenBank/DDBJ whole genome shotgun (WGS) entry which is preliminary data.</text>
</comment>
<dbReference type="GO" id="GO:0031145">
    <property type="term" value="P:anaphase-promoting complex-dependent catabolic process"/>
    <property type="evidence" value="ECO:0007669"/>
    <property type="project" value="InterPro"/>
</dbReference>
<gene>
    <name evidence="7" type="primary">NCL1_57044</name>
    <name evidence="7" type="ORF">NPIL_341731</name>
</gene>
<keyword evidence="3" id="KW-0833">Ubl conjugation pathway</keyword>
<name>A0A8X6QZ26_NEPPI</name>
<dbReference type="Proteomes" id="UP000887013">
    <property type="component" value="Unassembled WGS sequence"/>
</dbReference>
<feature type="compositionally biased region" description="Basic and acidic residues" evidence="5">
    <location>
        <begin position="233"/>
        <end position="244"/>
    </location>
</feature>
<dbReference type="Pfam" id="PF23405">
    <property type="entry name" value="WD40_APC4_C-half"/>
    <property type="match status" value="1"/>
</dbReference>
<proteinExistence type="predicted"/>
<evidence type="ECO:0000256" key="3">
    <source>
        <dbReference type="ARBA" id="ARBA00022786"/>
    </source>
</evidence>
<accession>A0A8X6QZ26</accession>
<evidence type="ECO:0000256" key="5">
    <source>
        <dbReference type="SAM" id="MobiDB-lite"/>
    </source>
</evidence>
<keyword evidence="8" id="KW-1185">Reference proteome</keyword>
<evidence type="ECO:0000313" key="8">
    <source>
        <dbReference type="Proteomes" id="UP000887013"/>
    </source>
</evidence>
<evidence type="ECO:0000256" key="2">
    <source>
        <dbReference type="ARBA" id="ARBA00022776"/>
    </source>
</evidence>
<dbReference type="EMBL" id="BMAW01085796">
    <property type="protein sequence ID" value="GFU44500.1"/>
    <property type="molecule type" value="Genomic_DNA"/>
</dbReference>
<keyword evidence="1" id="KW-0132">Cell division</keyword>
<evidence type="ECO:0000259" key="6">
    <source>
        <dbReference type="Pfam" id="PF23405"/>
    </source>
</evidence>
<dbReference type="PANTHER" id="PTHR13260">
    <property type="entry name" value="ANAPHASE PROMOTING COMPLEX SUBUNIT 4 APC4"/>
    <property type="match status" value="1"/>
</dbReference>
<protein>
    <submittedName>
        <fullName evidence="7">Anapc4</fullName>
    </submittedName>
</protein>
<dbReference type="GO" id="GO:0051301">
    <property type="term" value="P:cell division"/>
    <property type="evidence" value="ECO:0007669"/>
    <property type="project" value="UniProtKB-KW"/>
</dbReference>
<reference evidence="7" key="1">
    <citation type="submission" date="2020-08" db="EMBL/GenBank/DDBJ databases">
        <title>Multicomponent nature underlies the extraordinary mechanical properties of spider dragline silk.</title>
        <authorList>
            <person name="Kono N."/>
            <person name="Nakamura H."/>
            <person name="Mori M."/>
            <person name="Yoshida Y."/>
            <person name="Ohtoshi R."/>
            <person name="Malay A.D."/>
            <person name="Moran D.A.P."/>
            <person name="Tomita M."/>
            <person name="Numata K."/>
            <person name="Arakawa K."/>
        </authorList>
    </citation>
    <scope>NUCLEOTIDE SEQUENCE</scope>
</reference>
<evidence type="ECO:0000256" key="4">
    <source>
        <dbReference type="ARBA" id="ARBA00023306"/>
    </source>
</evidence>
<evidence type="ECO:0000313" key="7">
    <source>
        <dbReference type="EMBL" id="GFU44500.1"/>
    </source>
</evidence>
<feature type="domain" description="Anaphase-promoting complex subunit 4 C-terminal half WD40" evidence="6">
    <location>
        <begin position="66"/>
        <end position="218"/>
    </location>
</feature>
<dbReference type="PANTHER" id="PTHR13260:SF0">
    <property type="entry name" value="ANAPHASE-PROMOTING COMPLEX SUBUNIT 4"/>
    <property type="match status" value="1"/>
</dbReference>
<dbReference type="InterPro" id="IPR056358">
    <property type="entry name" value="APC4_C"/>
</dbReference>
<dbReference type="GO" id="GO:0034399">
    <property type="term" value="C:nuclear periphery"/>
    <property type="evidence" value="ECO:0007669"/>
    <property type="project" value="TreeGrafter"/>
</dbReference>
<dbReference type="AlphaFoldDB" id="A0A8X6QZ26"/>
<feature type="region of interest" description="Disordered" evidence="5">
    <location>
        <begin position="220"/>
        <end position="258"/>
    </location>
</feature>
<feature type="compositionally biased region" description="Acidic residues" evidence="5">
    <location>
        <begin position="220"/>
        <end position="232"/>
    </location>
</feature>
<dbReference type="GO" id="GO:0005680">
    <property type="term" value="C:anaphase-promoting complex"/>
    <property type="evidence" value="ECO:0007669"/>
    <property type="project" value="InterPro"/>
</dbReference>
<keyword evidence="2" id="KW-0498">Mitosis</keyword>
<keyword evidence="4" id="KW-0131">Cell cycle</keyword>